<evidence type="ECO:0000313" key="1">
    <source>
        <dbReference type="EMBL" id="MBA0753345.1"/>
    </source>
</evidence>
<dbReference type="Proteomes" id="UP000593579">
    <property type="component" value="Unassembled WGS sequence"/>
</dbReference>
<dbReference type="AlphaFoldDB" id="A0A7J9CYJ6"/>
<keyword evidence="2" id="KW-1185">Reference proteome</keyword>
<proteinExistence type="predicted"/>
<accession>A0A7J9CYJ6</accession>
<gene>
    <name evidence="1" type="ORF">Gogos_021923</name>
</gene>
<comment type="caution">
    <text evidence="1">The sequence shown here is derived from an EMBL/GenBank/DDBJ whole genome shotgun (WGS) entry which is preliminary data.</text>
</comment>
<sequence length="19" mass="2328">MTPKEKYKRNCCFQGSRHN</sequence>
<organism evidence="1 2">
    <name type="scientific">Gossypium gossypioides</name>
    <name type="common">Mexican cotton</name>
    <name type="synonym">Selera gossypioides</name>
    <dbReference type="NCBI Taxonomy" id="34282"/>
    <lineage>
        <taxon>Eukaryota</taxon>
        <taxon>Viridiplantae</taxon>
        <taxon>Streptophyta</taxon>
        <taxon>Embryophyta</taxon>
        <taxon>Tracheophyta</taxon>
        <taxon>Spermatophyta</taxon>
        <taxon>Magnoliopsida</taxon>
        <taxon>eudicotyledons</taxon>
        <taxon>Gunneridae</taxon>
        <taxon>Pentapetalae</taxon>
        <taxon>rosids</taxon>
        <taxon>malvids</taxon>
        <taxon>Malvales</taxon>
        <taxon>Malvaceae</taxon>
        <taxon>Malvoideae</taxon>
        <taxon>Gossypium</taxon>
    </lineage>
</organism>
<name>A0A7J9CYJ6_GOSGO</name>
<dbReference type="EMBL" id="JABEZY010251708">
    <property type="protein sequence ID" value="MBA0753345.1"/>
    <property type="molecule type" value="Genomic_DNA"/>
</dbReference>
<evidence type="ECO:0000313" key="2">
    <source>
        <dbReference type="Proteomes" id="UP000593579"/>
    </source>
</evidence>
<protein>
    <submittedName>
        <fullName evidence="1">Uncharacterized protein</fullName>
    </submittedName>
</protein>
<reference evidence="1 2" key="1">
    <citation type="journal article" date="2019" name="Genome Biol. Evol.">
        <title>Insights into the evolution of the New World diploid cottons (Gossypium, subgenus Houzingenia) based on genome sequencing.</title>
        <authorList>
            <person name="Grover C.E."/>
            <person name="Arick M.A. 2nd"/>
            <person name="Thrash A."/>
            <person name="Conover J.L."/>
            <person name="Sanders W.S."/>
            <person name="Peterson D.G."/>
            <person name="Frelichowski J.E."/>
            <person name="Scheffler J.A."/>
            <person name="Scheffler B.E."/>
            <person name="Wendel J.F."/>
        </authorList>
    </citation>
    <scope>NUCLEOTIDE SEQUENCE [LARGE SCALE GENOMIC DNA]</scope>
    <source>
        <strain evidence="1">5</strain>
        <tissue evidence="1">Leaf</tissue>
    </source>
</reference>